<dbReference type="AlphaFoldDB" id="A0A942UYS3"/>
<proteinExistence type="predicted"/>
<dbReference type="EMBL" id="WSFT01000046">
    <property type="protein sequence ID" value="MBS4539284.1"/>
    <property type="molecule type" value="Genomic_DNA"/>
</dbReference>
<dbReference type="EC" id="2.4.1.325" evidence="7"/>
<comment type="caution">
    <text evidence="7">The sequence shown here is derived from an EMBL/GenBank/DDBJ whole genome shotgun (WGS) entry which is preliminary data.</text>
</comment>
<keyword evidence="6" id="KW-0812">Transmembrane</keyword>
<evidence type="ECO:0000256" key="3">
    <source>
        <dbReference type="ARBA" id="ARBA00022676"/>
    </source>
</evidence>
<keyword evidence="3 7" id="KW-0328">Glycosyltransferase</keyword>
<gene>
    <name evidence="7" type="ORF">GOQ27_12485</name>
</gene>
<accession>A0A942UYS3</accession>
<protein>
    <submittedName>
        <fullName evidence="7">TDP-N-acetylfucosamine:lipid II N-acetylfucosaminyltransferase</fullName>
        <ecNumber evidence="7">2.4.1.325</ecNumber>
    </submittedName>
</protein>
<evidence type="ECO:0000256" key="1">
    <source>
        <dbReference type="ARBA" id="ARBA00022475"/>
    </source>
</evidence>
<keyword evidence="2" id="KW-0997">Cell inner membrane</keyword>
<sequence>MRIIHIFKNTNEKFSEPYIDFVNKNFNEQDHFFYHLGNDIRKVKTSRRNIEFIERFESLNLIKDMYKAEKIIIHGLFSPLLLVILFFQPWLLKKSYWVAWGGDLYYYKHREKSMKSNFYELIRTFVIRNMRGIITHIKGDYELAKKWYGAKGKFLFSFMYPSNLYKEYNISEVKKDSDKKYIQIGNSANLSNNHLEIFKKLEKYKNDNIEIICPLSYGNIEYRNQVIKEGERIFGRKFNPLLEFLPFNQYLELLSKIDIAIFNHDRQQAMGNIITLLGLGKKVYIKNNITSWDFCLEHGLTVFSSNKSFDCLYKELDTEKRVRNINNVKEIFSERKLKEDLRKIFEE</sequence>
<evidence type="ECO:0000256" key="2">
    <source>
        <dbReference type="ARBA" id="ARBA00022519"/>
    </source>
</evidence>
<evidence type="ECO:0000256" key="6">
    <source>
        <dbReference type="SAM" id="Phobius"/>
    </source>
</evidence>
<dbReference type="GO" id="GO:0008417">
    <property type="term" value="F:fucosyltransferase activity"/>
    <property type="evidence" value="ECO:0007669"/>
    <property type="project" value="InterPro"/>
</dbReference>
<evidence type="ECO:0000256" key="5">
    <source>
        <dbReference type="ARBA" id="ARBA00023136"/>
    </source>
</evidence>
<dbReference type="Proteomes" id="UP000724672">
    <property type="component" value="Unassembled WGS sequence"/>
</dbReference>
<keyword evidence="6" id="KW-1133">Transmembrane helix</keyword>
<keyword evidence="4 7" id="KW-0808">Transferase</keyword>
<dbReference type="RefSeq" id="WP_203367208.1">
    <property type="nucleotide sequence ID" value="NZ_WSFT01000046.1"/>
</dbReference>
<dbReference type="InterPro" id="IPR009993">
    <property type="entry name" value="WecF"/>
</dbReference>
<feature type="transmembrane region" description="Helical" evidence="6">
    <location>
        <begin position="71"/>
        <end position="91"/>
    </location>
</feature>
<evidence type="ECO:0000313" key="7">
    <source>
        <dbReference type="EMBL" id="MBS4539284.1"/>
    </source>
</evidence>
<dbReference type="GO" id="GO:0009246">
    <property type="term" value="P:enterobacterial common antigen biosynthetic process"/>
    <property type="evidence" value="ECO:0007669"/>
    <property type="project" value="InterPro"/>
</dbReference>
<dbReference type="GO" id="GO:0102031">
    <property type="term" value="F:4-acetamido-4,6-dideoxy-D-galactose transferase activity"/>
    <property type="evidence" value="ECO:0007669"/>
    <property type="project" value="UniProtKB-EC"/>
</dbReference>
<dbReference type="Pfam" id="PF07429">
    <property type="entry name" value="Glyco_transf_56"/>
    <property type="match status" value="1"/>
</dbReference>
<keyword evidence="5 6" id="KW-0472">Membrane</keyword>
<evidence type="ECO:0000313" key="8">
    <source>
        <dbReference type="Proteomes" id="UP000724672"/>
    </source>
</evidence>
<reference evidence="7" key="1">
    <citation type="submission" date="2019-12" db="EMBL/GenBank/DDBJ databases">
        <title>Clostridiaceae gen. nov. sp. nov., isolated from sediment in Xinjiang, China.</title>
        <authorList>
            <person name="Zhang R."/>
        </authorList>
    </citation>
    <scope>NUCLEOTIDE SEQUENCE</scope>
    <source>
        <strain evidence="7">D2Q-11</strain>
    </source>
</reference>
<keyword evidence="8" id="KW-1185">Reference proteome</keyword>
<evidence type="ECO:0000256" key="4">
    <source>
        <dbReference type="ARBA" id="ARBA00022679"/>
    </source>
</evidence>
<keyword evidence="1" id="KW-1003">Cell membrane</keyword>
<organism evidence="7 8">
    <name type="scientific">Anaeromonas frigoriresistens</name>
    <dbReference type="NCBI Taxonomy" id="2683708"/>
    <lineage>
        <taxon>Bacteria</taxon>
        <taxon>Bacillati</taxon>
        <taxon>Bacillota</taxon>
        <taxon>Tissierellia</taxon>
        <taxon>Tissierellales</taxon>
        <taxon>Thermohalobacteraceae</taxon>
        <taxon>Anaeromonas</taxon>
    </lineage>
</organism>
<name>A0A942UYS3_9FIRM</name>